<name>A0A392S399_9FABA</name>
<keyword evidence="2" id="KW-1185">Reference proteome</keyword>
<organism evidence="1 2">
    <name type="scientific">Trifolium medium</name>
    <dbReference type="NCBI Taxonomy" id="97028"/>
    <lineage>
        <taxon>Eukaryota</taxon>
        <taxon>Viridiplantae</taxon>
        <taxon>Streptophyta</taxon>
        <taxon>Embryophyta</taxon>
        <taxon>Tracheophyta</taxon>
        <taxon>Spermatophyta</taxon>
        <taxon>Magnoliopsida</taxon>
        <taxon>eudicotyledons</taxon>
        <taxon>Gunneridae</taxon>
        <taxon>Pentapetalae</taxon>
        <taxon>rosids</taxon>
        <taxon>fabids</taxon>
        <taxon>Fabales</taxon>
        <taxon>Fabaceae</taxon>
        <taxon>Papilionoideae</taxon>
        <taxon>50 kb inversion clade</taxon>
        <taxon>NPAAA clade</taxon>
        <taxon>Hologalegina</taxon>
        <taxon>IRL clade</taxon>
        <taxon>Trifolieae</taxon>
        <taxon>Trifolium</taxon>
    </lineage>
</organism>
<comment type="caution">
    <text evidence="1">The sequence shown here is derived from an EMBL/GenBank/DDBJ whole genome shotgun (WGS) entry which is preliminary data.</text>
</comment>
<feature type="non-terminal residue" evidence="1">
    <location>
        <position position="1"/>
    </location>
</feature>
<accession>A0A392S399</accession>
<dbReference type="Proteomes" id="UP000265520">
    <property type="component" value="Unassembled WGS sequence"/>
</dbReference>
<evidence type="ECO:0000313" key="2">
    <source>
        <dbReference type="Proteomes" id="UP000265520"/>
    </source>
</evidence>
<dbReference type="EMBL" id="LXQA010303592">
    <property type="protein sequence ID" value="MCI42365.1"/>
    <property type="molecule type" value="Genomic_DNA"/>
</dbReference>
<evidence type="ECO:0000313" key="1">
    <source>
        <dbReference type="EMBL" id="MCI42365.1"/>
    </source>
</evidence>
<sequence length="47" mass="5244">AKTTLVLCTTEHRLTLDSSECGHVHQSEGLHYQHGHLVGGFLRVPDY</sequence>
<reference evidence="1 2" key="1">
    <citation type="journal article" date="2018" name="Front. Plant Sci.">
        <title>Red Clover (Trifolium pratense) and Zigzag Clover (T. medium) - A Picture of Genomic Similarities and Differences.</title>
        <authorList>
            <person name="Dluhosova J."/>
            <person name="Istvanek J."/>
            <person name="Nedelnik J."/>
            <person name="Repkova J."/>
        </authorList>
    </citation>
    <scope>NUCLEOTIDE SEQUENCE [LARGE SCALE GENOMIC DNA]</scope>
    <source>
        <strain evidence="2">cv. 10/8</strain>
        <tissue evidence="1">Leaf</tissue>
    </source>
</reference>
<dbReference type="AlphaFoldDB" id="A0A392S399"/>
<proteinExistence type="predicted"/>
<protein>
    <submittedName>
        <fullName evidence="1">Uncharacterized protein</fullName>
    </submittedName>
</protein>